<dbReference type="Proteomes" id="UP000823405">
    <property type="component" value="Unassembled WGS sequence"/>
</dbReference>
<keyword evidence="1" id="KW-0732">Signal</keyword>
<gene>
    <name evidence="2" type="ORF">BGZ97_008968</name>
</gene>
<dbReference type="OrthoDB" id="2443849at2759"/>
<feature type="non-terminal residue" evidence="2">
    <location>
        <position position="1"/>
    </location>
</feature>
<organism evidence="2 3">
    <name type="scientific">Linnemannia gamsii</name>
    <dbReference type="NCBI Taxonomy" id="64522"/>
    <lineage>
        <taxon>Eukaryota</taxon>
        <taxon>Fungi</taxon>
        <taxon>Fungi incertae sedis</taxon>
        <taxon>Mucoromycota</taxon>
        <taxon>Mortierellomycotina</taxon>
        <taxon>Mortierellomycetes</taxon>
        <taxon>Mortierellales</taxon>
        <taxon>Mortierellaceae</taxon>
        <taxon>Linnemannia</taxon>
    </lineage>
</organism>
<evidence type="ECO:0000256" key="1">
    <source>
        <dbReference type="SAM" id="SignalP"/>
    </source>
</evidence>
<feature type="signal peptide" evidence="1">
    <location>
        <begin position="1"/>
        <end position="26"/>
    </location>
</feature>
<reference evidence="2" key="1">
    <citation type="journal article" date="2020" name="Fungal Divers.">
        <title>Resolving the Mortierellaceae phylogeny through synthesis of multi-gene phylogenetics and phylogenomics.</title>
        <authorList>
            <person name="Vandepol N."/>
            <person name="Liber J."/>
            <person name="Desiro A."/>
            <person name="Na H."/>
            <person name="Kennedy M."/>
            <person name="Barry K."/>
            <person name="Grigoriev I.V."/>
            <person name="Miller A.N."/>
            <person name="O'Donnell K."/>
            <person name="Stajich J.E."/>
            <person name="Bonito G."/>
        </authorList>
    </citation>
    <scope>NUCLEOTIDE SEQUENCE</scope>
    <source>
        <strain evidence="2">NVP60</strain>
    </source>
</reference>
<keyword evidence="3" id="KW-1185">Reference proteome</keyword>
<evidence type="ECO:0000313" key="2">
    <source>
        <dbReference type="EMBL" id="KAG0282478.1"/>
    </source>
</evidence>
<dbReference type="AlphaFoldDB" id="A0A9P6QQM4"/>
<comment type="caution">
    <text evidence="2">The sequence shown here is derived from an EMBL/GenBank/DDBJ whole genome shotgun (WGS) entry which is preliminary data.</text>
</comment>
<proteinExistence type="predicted"/>
<feature type="chain" id="PRO_5040424730" description="Extracellular membrane protein CFEM domain-containing protein" evidence="1">
    <location>
        <begin position="27"/>
        <end position="142"/>
    </location>
</feature>
<protein>
    <recommendedName>
        <fullName evidence="4">Extracellular membrane protein CFEM domain-containing protein</fullName>
    </recommendedName>
</protein>
<evidence type="ECO:0008006" key="4">
    <source>
        <dbReference type="Google" id="ProtNLM"/>
    </source>
</evidence>
<dbReference type="EMBL" id="JAAAIN010004197">
    <property type="protein sequence ID" value="KAG0282478.1"/>
    <property type="molecule type" value="Genomic_DNA"/>
</dbReference>
<accession>A0A9P6QQM4</accession>
<name>A0A9P6QQM4_9FUNG</name>
<evidence type="ECO:0000313" key="3">
    <source>
        <dbReference type="Proteomes" id="UP000823405"/>
    </source>
</evidence>
<sequence length="142" mass="14353">MTRSLSMIMFAAVAAMAMLASETVDAQAGKPQCAPIHTLYKSFTNDCTQNGAAIPNSDADKRWLPCICKQGFFPVAQAAEKCVLDGVSEQPSITAAALDGLCQSTPGYVAAANQTAPSDLAAAVNAAASLSASLPSPTGSAG</sequence>